<dbReference type="Proteomes" id="UP000789860">
    <property type="component" value="Unassembled WGS sequence"/>
</dbReference>
<evidence type="ECO:0000313" key="2">
    <source>
        <dbReference type="Proteomes" id="UP000789860"/>
    </source>
</evidence>
<reference evidence="1" key="1">
    <citation type="submission" date="2021-06" db="EMBL/GenBank/DDBJ databases">
        <authorList>
            <person name="Kallberg Y."/>
            <person name="Tangrot J."/>
            <person name="Rosling A."/>
        </authorList>
    </citation>
    <scope>NUCLEOTIDE SEQUENCE</scope>
    <source>
        <strain evidence="1">AU212A</strain>
    </source>
</reference>
<gene>
    <name evidence="1" type="ORF">SCALOS_LOCUS3211</name>
</gene>
<accession>A0ACA9KZB1</accession>
<proteinExistence type="predicted"/>
<evidence type="ECO:0000313" key="1">
    <source>
        <dbReference type="EMBL" id="CAG8500294.1"/>
    </source>
</evidence>
<dbReference type="EMBL" id="CAJVPM010003362">
    <property type="protein sequence ID" value="CAG8500294.1"/>
    <property type="molecule type" value="Genomic_DNA"/>
</dbReference>
<keyword evidence="2" id="KW-1185">Reference proteome</keyword>
<feature type="non-terminal residue" evidence="1">
    <location>
        <position position="114"/>
    </location>
</feature>
<sequence length="114" mass="12678">MIANIDEMPVYFDIASAMTVNTKGAKTVHVRTTGNEKNRFTVVLTCFVNGRKLPPMDEQGMNQWIKYWNNSRPEPHNSKALLVLDSFSAHITDQIKAALCSGNTDLAVIPRGLT</sequence>
<protein>
    <submittedName>
        <fullName evidence="1">5890_t:CDS:1</fullName>
    </submittedName>
</protein>
<name>A0ACA9KZB1_9GLOM</name>
<organism evidence="1 2">
    <name type="scientific">Scutellospora calospora</name>
    <dbReference type="NCBI Taxonomy" id="85575"/>
    <lineage>
        <taxon>Eukaryota</taxon>
        <taxon>Fungi</taxon>
        <taxon>Fungi incertae sedis</taxon>
        <taxon>Mucoromycota</taxon>
        <taxon>Glomeromycotina</taxon>
        <taxon>Glomeromycetes</taxon>
        <taxon>Diversisporales</taxon>
        <taxon>Gigasporaceae</taxon>
        <taxon>Scutellospora</taxon>
    </lineage>
</organism>
<comment type="caution">
    <text evidence="1">The sequence shown here is derived from an EMBL/GenBank/DDBJ whole genome shotgun (WGS) entry which is preliminary data.</text>
</comment>